<evidence type="ECO:0000313" key="3">
    <source>
        <dbReference type="Proteomes" id="UP000001940"/>
    </source>
</evidence>
<feature type="transmembrane region" description="Helical" evidence="1">
    <location>
        <begin position="200"/>
        <end position="226"/>
    </location>
</feature>
<evidence type="ECO:0000313" key="2">
    <source>
        <dbReference type="EMBL" id="CCD63835.1"/>
    </source>
</evidence>
<dbReference type="RefSeq" id="NP_500702.1">
    <property type="nucleotide sequence ID" value="NM_068301.3"/>
</dbReference>
<feature type="transmembrane region" description="Helical" evidence="1">
    <location>
        <begin position="54"/>
        <end position="73"/>
    </location>
</feature>
<dbReference type="STRING" id="6239.T28H11.2.1"/>
<dbReference type="EMBL" id="BX284604">
    <property type="protein sequence ID" value="CCD63835.1"/>
    <property type="molecule type" value="Genomic_DNA"/>
</dbReference>
<dbReference type="UCSC" id="T28H11.2">
    <property type="organism name" value="c. elegans"/>
</dbReference>
<evidence type="ECO:0000313" key="4">
    <source>
        <dbReference type="WormBase" id="T28H11.2"/>
    </source>
</evidence>
<dbReference type="eggNOG" id="ENOG502TG9U">
    <property type="taxonomic scope" value="Eukaryota"/>
</dbReference>
<feature type="transmembrane region" description="Helical" evidence="1">
    <location>
        <begin position="246"/>
        <end position="267"/>
    </location>
</feature>
<sequence length="331" mass="37552">MQSSDNINNTWFDEFNSVFTGVLSLIFNIALILVTSKVKIYSDYVKRMQIFGAVLRLIFSVLIVFSSPTLAYITDAEAVYIVKGGFSLPIKLGRAMLITFVTFVIFSCMGPPMQFLQMVFIVKKTTRTQKNVVLTTTIISFIVSLISTVLITFGYVPDAADDQLSEYIVYNLNGIGKSAYLIASLERYDYTLNDFVADPISWACTIYIMAVLVITTVIAMVCWTIIRYEIHKGSRSTNSMKSQQQLNMVLMVQFILPFLTIHIPFYVSFLMPLFRIETSHLSVYLPYLFSWCPALNPILVMIMVKSIREKAFDAMSIGSRSHSTIINVFNR</sequence>
<evidence type="ECO:0000256" key="1">
    <source>
        <dbReference type="SAM" id="Phobius"/>
    </source>
</evidence>
<name>Q23060_CAEEL</name>
<dbReference type="Pfam" id="PF10326">
    <property type="entry name" value="7TM_GPCR_Str"/>
    <property type="match status" value="1"/>
</dbReference>
<dbReference type="AGR" id="WB:WBGene00005638"/>
<keyword evidence="1" id="KW-0472">Membrane</keyword>
<dbReference type="SMR" id="Q23060"/>
<accession>Q23060</accession>
<feature type="transmembrane region" description="Helical" evidence="1">
    <location>
        <begin position="132"/>
        <end position="156"/>
    </location>
</feature>
<dbReference type="WormBase" id="T28H11.2">
    <property type="protein sequence ID" value="CE26015"/>
    <property type="gene ID" value="WBGene00005638"/>
    <property type="gene designation" value="srm-1"/>
</dbReference>
<dbReference type="PANTHER" id="PTHR47758">
    <property type="entry name" value="SERPENTINE RECEPTOR, CLASS M-RELATED"/>
    <property type="match status" value="1"/>
</dbReference>
<dbReference type="PIR" id="T29171">
    <property type="entry name" value="T29171"/>
</dbReference>
<dbReference type="Proteomes" id="UP000001940">
    <property type="component" value="Chromosome IV"/>
</dbReference>
<dbReference type="CTD" id="191955"/>
<dbReference type="OrthoDB" id="5792363at2759"/>
<keyword evidence="3" id="KW-1185">Reference proteome</keyword>
<feature type="transmembrane region" description="Helical" evidence="1">
    <location>
        <begin position="93"/>
        <end position="111"/>
    </location>
</feature>
<dbReference type="KEGG" id="cel:CELE_T28H11.2"/>
<dbReference type="AlphaFoldDB" id="Q23060"/>
<dbReference type="PANTHER" id="PTHR47758:SF3">
    <property type="entry name" value="SERPENTINE RECEPTOR, CLASS M"/>
    <property type="match status" value="1"/>
</dbReference>
<dbReference type="FunCoup" id="Q23060">
    <property type="interactions" value="16"/>
</dbReference>
<reference evidence="2 3" key="1">
    <citation type="journal article" date="1998" name="Science">
        <title>Genome sequence of the nematode C. elegans: a platform for investigating biology.</title>
        <authorList>
            <consortium name="The C. elegans sequencing consortium"/>
            <person name="Sulson J.E."/>
            <person name="Waterston R."/>
        </authorList>
    </citation>
    <scope>NUCLEOTIDE SEQUENCE [LARGE SCALE GENOMIC DNA]</scope>
    <source>
        <strain evidence="2 3">Bristol N2</strain>
    </source>
</reference>
<dbReference type="PhylomeDB" id="Q23060"/>
<feature type="transmembrane region" description="Helical" evidence="1">
    <location>
        <begin position="287"/>
        <end position="307"/>
    </location>
</feature>
<dbReference type="GeneID" id="191955"/>
<dbReference type="InParanoid" id="Q23060"/>
<dbReference type="PaxDb" id="6239-T28H11.2"/>
<keyword evidence="2" id="KW-0675">Receptor</keyword>
<keyword evidence="1" id="KW-0812">Transmembrane</keyword>
<dbReference type="HOGENOM" id="CLU_069216_1_0_1"/>
<organism evidence="2 3">
    <name type="scientific">Caenorhabditis elegans</name>
    <dbReference type="NCBI Taxonomy" id="6239"/>
    <lineage>
        <taxon>Eukaryota</taxon>
        <taxon>Metazoa</taxon>
        <taxon>Ecdysozoa</taxon>
        <taxon>Nematoda</taxon>
        <taxon>Chromadorea</taxon>
        <taxon>Rhabditida</taxon>
        <taxon>Rhabditina</taxon>
        <taxon>Rhabditomorpha</taxon>
        <taxon>Rhabditoidea</taxon>
        <taxon>Rhabditidae</taxon>
        <taxon>Peloderinae</taxon>
        <taxon>Caenorhabditis</taxon>
    </lineage>
</organism>
<dbReference type="Bgee" id="WBGene00005638">
    <property type="expression patterns" value="Expressed in embryo and 2 other cell types or tissues"/>
</dbReference>
<protein>
    <submittedName>
        <fullName evidence="2">Serpentine Receptor, class M</fullName>
    </submittedName>
</protein>
<dbReference type="Gene3D" id="1.20.1070.10">
    <property type="entry name" value="Rhodopsin 7-helix transmembrane proteins"/>
    <property type="match status" value="1"/>
</dbReference>
<gene>
    <name evidence="2 4" type="primary">srm-1</name>
    <name evidence="2" type="ORF">CELE_T28H11.2</name>
    <name evidence="4" type="ORF">T28H11.2</name>
</gene>
<keyword evidence="1" id="KW-1133">Transmembrane helix</keyword>
<dbReference type="InterPro" id="IPR019428">
    <property type="entry name" value="7TM_GPCR_serpentine_rcpt_Str"/>
</dbReference>
<proteinExistence type="predicted"/>
<dbReference type="OMA" id="PISWACT"/>
<dbReference type="SUPFAM" id="SSF81321">
    <property type="entry name" value="Family A G protein-coupled receptor-like"/>
    <property type="match status" value="1"/>
</dbReference>
<feature type="transmembrane region" description="Helical" evidence="1">
    <location>
        <begin position="15"/>
        <end position="34"/>
    </location>
</feature>